<keyword evidence="1" id="KW-0732">Signal</keyword>
<protein>
    <submittedName>
        <fullName evidence="2">Uncharacterized protein</fullName>
    </submittedName>
</protein>
<organism evidence="2 3">
    <name type="scientific">Colletotrichum abscissum</name>
    <dbReference type="NCBI Taxonomy" id="1671311"/>
    <lineage>
        <taxon>Eukaryota</taxon>
        <taxon>Fungi</taxon>
        <taxon>Dikarya</taxon>
        <taxon>Ascomycota</taxon>
        <taxon>Pezizomycotina</taxon>
        <taxon>Sordariomycetes</taxon>
        <taxon>Hypocreomycetidae</taxon>
        <taxon>Glomerellales</taxon>
        <taxon>Glomerellaceae</taxon>
        <taxon>Colletotrichum</taxon>
        <taxon>Colletotrichum acutatum species complex</taxon>
    </lineage>
</organism>
<dbReference type="Proteomes" id="UP001056436">
    <property type="component" value="Unassembled WGS sequence"/>
</dbReference>
<reference evidence="2" key="1">
    <citation type="submission" date="2019-01" db="EMBL/GenBank/DDBJ databases">
        <title>Colletotrichum abscissum LGMF1257.</title>
        <authorList>
            <person name="Baroncelli R."/>
        </authorList>
    </citation>
    <scope>NUCLEOTIDE SEQUENCE</scope>
    <source>
        <strain evidence="2">Ca142</strain>
    </source>
</reference>
<feature type="chain" id="PRO_5040116094" evidence="1">
    <location>
        <begin position="20"/>
        <end position="82"/>
    </location>
</feature>
<sequence length="82" mass="8692">MQFSTLFGAVALVAGLVSAAPASEQPAVKRQNWQQCPKAGDRCTNILGGVGGCVCGLNLDPRYNCVCVYTSFCTNIHGLRNE</sequence>
<feature type="signal peptide" evidence="1">
    <location>
        <begin position="1"/>
        <end position="19"/>
    </location>
</feature>
<comment type="caution">
    <text evidence="2">The sequence shown here is derived from an EMBL/GenBank/DDBJ whole genome shotgun (WGS) entry which is preliminary data.</text>
</comment>
<evidence type="ECO:0000313" key="2">
    <source>
        <dbReference type="EMBL" id="KAI3553034.1"/>
    </source>
</evidence>
<evidence type="ECO:0000313" key="3">
    <source>
        <dbReference type="Proteomes" id="UP001056436"/>
    </source>
</evidence>
<dbReference type="EMBL" id="SDAQ01000034">
    <property type="protein sequence ID" value="KAI3553034.1"/>
    <property type="molecule type" value="Genomic_DNA"/>
</dbReference>
<accession>A0A9P9XFJ6</accession>
<keyword evidence="3" id="KW-1185">Reference proteome</keyword>
<name>A0A9P9XFJ6_9PEZI</name>
<gene>
    <name evidence="2" type="ORF">CABS02_06812</name>
</gene>
<proteinExistence type="predicted"/>
<evidence type="ECO:0000256" key="1">
    <source>
        <dbReference type="SAM" id="SignalP"/>
    </source>
</evidence>
<dbReference type="AlphaFoldDB" id="A0A9P9XFJ6"/>